<dbReference type="PANTHER" id="PTHR12632">
    <property type="entry name" value="TRANSCRIPTION FACTOR NF-Y ALPHA-RELATED"/>
    <property type="match status" value="1"/>
</dbReference>
<dbReference type="SMART" id="SM00521">
    <property type="entry name" value="CBF"/>
    <property type="match status" value="1"/>
</dbReference>
<keyword evidence="2 8" id="KW-0805">Transcription regulation</keyword>
<evidence type="ECO:0000256" key="3">
    <source>
        <dbReference type="ARBA" id="ARBA00023125"/>
    </source>
</evidence>
<organism evidence="10 11">
    <name type="scientific">Olea europaea subsp. europaea</name>
    <dbReference type="NCBI Taxonomy" id="158383"/>
    <lineage>
        <taxon>Eukaryota</taxon>
        <taxon>Viridiplantae</taxon>
        <taxon>Streptophyta</taxon>
        <taxon>Embryophyta</taxon>
        <taxon>Tracheophyta</taxon>
        <taxon>Spermatophyta</taxon>
        <taxon>Magnoliopsida</taxon>
        <taxon>eudicotyledons</taxon>
        <taxon>Gunneridae</taxon>
        <taxon>Pentapetalae</taxon>
        <taxon>asterids</taxon>
        <taxon>lamiids</taxon>
        <taxon>Lamiales</taxon>
        <taxon>Oleaceae</taxon>
        <taxon>Oleeae</taxon>
        <taxon>Olea</taxon>
    </lineage>
</organism>
<evidence type="ECO:0000256" key="4">
    <source>
        <dbReference type="ARBA" id="ARBA00023159"/>
    </source>
</evidence>
<evidence type="ECO:0000256" key="2">
    <source>
        <dbReference type="ARBA" id="ARBA00023015"/>
    </source>
</evidence>
<evidence type="ECO:0000256" key="8">
    <source>
        <dbReference type="RuleBase" id="RU367155"/>
    </source>
</evidence>
<protein>
    <recommendedName>
        <fullName evidence="8">Nuclear transcription factor Y subunit</fullName>
    </recommendedName>
</protein>
<comment type="similarity">
    <text evidence="8">Belongs to the NFYA/HAP2 subunit family.</text>
</comment>
<accession>A0A8S0V473</accession>
<comment type="subunit">
    <text evidence="7">Heterotrimeric transcription factor composed of three components, NF-YA, NF-YB and NF-YC. NF-YB and NF-YC must interact and dimerize for NF-YA association and DNA binding.</text>
</comment>
<evidence type="ECO:0000256" key="5">
    <source>
        <dbReference type="ARBA" id="ARBA00023163"/>
    </source>
</evidence>
<dbReference type="PROSITE" id="PS00686">
    <property type="entry name" value="NFYA_HAP2_1"/>
    <property type="match status" value="1"/>
</dbReference>
<dbReference type="InterPro" id="IPR018362">
    <property type="entry name" value="CCAAT-binding_factor_CS"/>
</dbReference>
<comment type="caution">
    <text evidence="10">The sequence shown here is derived from an EMBL/GenBank/DDBJ whole genome shotgun (WGS) entry which is preliminary data.</text>
</comment>
<evidence type="ECO:0000256" key="7">
    <source>
        <dbReference type="ARBA" id="ARBA00025911"/>
    </source>
</evidence>
<feature type="compositionally biased region" description="Low complexity" evidence="9">
    <location>
        <begin position="48"/>
        <end position="60"/>
    </location>
</feature>
<dbReference type="GO" id="GO:0016602">
    <property type="term" value="C:CCAAT-binding factor complex"/>
    <property type="evidence" value="ECO:0007669"/>
    <property type="project" value="InterPro"/>
</dbReference>
<gene>
    <name evidence="10" type="ORF">OLEA9_A039733</name>
</gene>
<dbReference type="EMBL" id="CACTIH010009247">
    <property type="protein sequence ID" value="CAA3028263.1"/>
    <property type="molecule type" value="Genomic_DNA"/>
</dbReference>
<dbReference type="Pfam" id="PF02045">
    <property type="entry name" value="CBFB_NFYA"/>
    <property type="match status" value="1"/>
</dbReference>
<dbReference type="Gene3D" id="6.10.250.2430">
    <property type="match status" value="1"/>
</dbReference>
<feature type="region of interest" description="Disordered" evidence="9">
    <location>
        <begin position="48"/>
        <end position="68"/>
    </location>
</feature>
<dbReference type="GO" id="GO:0003677">
    <property type="term" value="F:DNA binding"/>
    <property type="evidence" value="ECO:0007669"/>
    <property type="project" value="UniProtKB-KW"/>
</dbReference>
<dbReference type="AlphaFoldDB" id="A0A8S0V473"/>
<sequence>MQSKTPSVTQGDSHLYNVSQSLVHAQPWCNITGSFSTSIMRHNYSDLSSMDQSMDSQSQSEGGINEEDNVIKQSEGTICETPDGNYGRVDQIFQQDSAAIRRSGDKQPPQLELVGHSIACAMNPYDPYGGMMAAYSQPSVPILYDVHHTRMMLPMEMAQEPVYVNAKQYHGILRRRQSRAKAELEKKLIKARKPYLHESRHQHALRRARGSGGRFAKKSDADTSKETRSGSAISTQSLTSTSSETLPSESSEMKVLKAELSCNNDISSVRKQINLSDEREEGCTSNQQWRSIVSNRSLAMQ</sequence>
<dbReference type="OrthoDB" id="1097733at2759"/>
<keyword evidence="11" id="KW-1185">Reference proteome</keyword>
<evidence type="ECO:0000256" key="9">
    <source>
        <dbReference type="SAM" id="MobiDB-lite"/>
    </source>
</evidence>
<comment type="function">
    <text evidence="8">Component of the sequence-specific heterotrimeric transcription factor (NF-Y) which specifically recognizes a 5'-CCAAT-3' box motif found in the promoters of its target genes.</text>
</comment>
<evidence type="ECO:0000313" key="10">
    <source>
        <dbReference type="EMBL" id="CAA3028263.1"/>
    </source>
</evidence>
<dbReference type="GO" id="GO:0003700">
    <property type="term" value="F:DNA-binding transcription factor activity"/>
    <property type="evidence" value="ECO:0007669"/>
    <property type="project" value="UniProtKB-UniRule"/>
</dbReference>
<dbReference type="PROSITE" id="PS51152">
    <property type="entry name" value="NFYA_HAP2_2"/>
    <property type="match status" value="1"/>
</dbReference>
<name>A0A8S0V473_OLEEU</name>
<feature type="compositionally biased region" description="Basic and acidic residues" evidence="9">
    <location>
        <begin position="217"/>
        <end position="228"/>
    </location>
</feature>
<proteinExistence type="inferred from homology"/>
<keyword evidence="3 8" id="KW-0238">DNA-binding</keyword>
<dbReference type="PRINTS" id="PR00616">
    <property type="entry name" value="CCAATSUBUNTB"/>
</dbReference>
<evidence type="ECO:0000256" key="1">
    <source>
        <dbReference type="ARBA" id="ARBA00004123"/>
    </source>
</evidence>
<dbReference type="Proteomes" id="UP000594638">
    <property type="component" value="Unassembled WGS sequence"/>
</dbReference>
<comment type="subcellular location">
    <subcellularLocation>
        <location evidence="1 8">Nucleus</location>
    </subcellularLocation>
</comment>
<dbReference type="InterPro" id="IPR001289">
    <property type="entry name" value="NFYA"/>
</dbReference>
<evidence type="ECO:0000256" key="6">
    <source>
        <dbReference type="ARBA" id="ARBA00023242"/>
    </source>
</evidence>
<reference evidence="10 11" key="1">
    <citation type="submission" date="2019-12" db="EMBL/GenBank/DDBJ databases">
        <authorList>
            <person name="Alioto T."/>
            <person name="Alioto T."/>
            <person name="Gomez Garrido J."/>
        </authorList>
    </citation>
    <scope>NUCLEOTIDE SEQUENCE [LARGE SCALE GENOMIC DNA]</scope>
</reference>
<evidence type="ECO:0000313" key="11">
    <source>
        <dbReference type="Proteomes" id="UP000594638"/>
    </source>
</evidence>
<feature type="region of interest" description="Disordered" evidence="9">
    <location>
        <begin position="193"/>
        <end position="252"/>
    </location>
</feature>
<keyword evidence="5 8" id="KW-0804">Transcription</keyword>
<keyword evidence="4" id="KW-0010">Activator</keyword>
<keyword evidence="6 8" id="KW-0539">Nucleus</keyword>
<dbReference type="Gramene" id="OE9A039733T3">
    <property type="protein sequence ID" value="OE9A039733C3"/>
    <property type="gene ID" value="OE9A039733"/>
</dbReference>
<feature type="compositionally biased region" description="Low complexity" evidence="9">
    <location>
        <begin position="234"/>
        <end position="250"/>
    </location>
</feature>